<dbReference type="EMBL" id="CP003167">
    <property type="protein sequence ID" value="AGB02627.1"/>
    <property type="molecule type" value="Genomic_DNA"/>
</dbReference>
<protein>
    <submittedName>
        <fullName evidence="1">Uncharacterized protein</fullName>
    </submittedName>
</protein>
<organism evidence="1 2">
    <name type="scientific">Methanoregula formicica (strain DSM 22288 / NBRC 105244 / SMSP)</name>
    <dbReference type="NCBI Taxonomy" id="593750"/>
    <lineage>
        <taxon>Archaea</taxon>
        <taxon>Methanobacteriati</taxon>
        <taxon>Methanobacteriota</taxon>
        <taxon>Stenosarchaea group</taxon>
        <taxon>Methanomicrobia</taxon>
        <taxon>Methanomicrobiales</taxon>
        <taxon>Methanoregulaceae</taxon>
        <taxon>Methanoregula</taxon>
    </lineage>
</organism>
<reference evidence="1 2" key="2">
    <citation type="journal article" date="2014" name="Genome Announc.">
        <title>Complete Genome Sequence of Methanoregula formicica SMSPT, a Mesophilic Hydrogenotrophic Methanogen Isolated from a Methanogenic Upflow Anaerobic Sludge Blanket Reactor.</title>
        <authorList>
            <person name="Yamamoto K."/>
            <person name="Tamaki H."/>
            <person name="Cadillo-Quiroz H."/>
            <person name="Imachi H."/>
            <person name="Kyrpides N."/>
            <person name="Woyke T."/>
            <person name="Goodwin L."/>
            <person name="Zinder S.H."/>
            <person name="Kamagata Y."/>
            <person name="Liu W.T."/>
        </authorList>
    </citation>
    <scope>NUCLEOTIDE SEQUENCE [LARGE SCALE GENOMIC DNA]</scope>
    <source>
        <strain evidence="2">DSM 22288 / NBRC 105244 / SMSP</strain>
    </source>
</reference>
<dbReference type="KEGG" id="mfo:Metfor_1597"/>
<sequence>MKPVPIFLASLFLLACALIAGCTSGTTTAPETTVPVTTATPVPTTLVATPQPTSASPADAEIQSLPEAQMVSFELTKDRPTSKIHLLYQGGPGTVFTQKVALWVYKEDGTYQEYLMKDGKRPSAGDEVVAKGTRGGDRCVVFVTSGGVVYKVIDKKLYSDI</sequence>
<dbReference type="RefSeq" id="WP_015285590.1">
    <property type="nucleotide sequence ID" value="NC_019943.1"/>
</dbReference>
<evidence type="ECO:0000313" key="1">
    <source>
        <dbReference type="EMBL" id="AGB02627.1"/>
    </source>
</evidence>
<dbReference type="HOGENOM" id="CLU_1656863_0_0_2"/>
<evidence type="ECO:0000313" key="2">
    <source>
        <dbReference type="Proteomes" id="UP000010824"/>
    </source>
</evidence>
<name>L0HD19_METFS</name>
<accession>L0HD19</accession>
<reference evidence="2" key="1">
    <citation type="submission" date="2011-12" db="EMBL/GenBank/DDBJ databases">
        <title>Complete sequence of Methanoregula formicicum SMSP.</title>
        <authorList>
            <person name="Lucas S."/>
            <person name="Han J."/>
            <person name="Lapidus A."/>
            <person name="Cheng J.-F."/>
            <person name="Goodwin L."/>
            <person name="Pitluck S."/>
            <person name="Peters L."/>
            <person name="Ovchinnikova G."/>
            <person name="Teshima H."/>
            <person name="Detter J.C."/>
            <person name="Han C."/>
            <person name="Tapia R."/>
            <person name="Land M."/>
            <person name="Hauser L."/>
            <person name="Kyrpides N."/>
            <person name="Ivanova N."/>
            <person name="Pagani I."/>
            <person name="Imachi H."/>
            <person name="Tamaki H."/>
            <person name="Sekiguchi Y."/>
            <person name="Kamagata Y."/>
            <person name="Cadillo-Quiroz H."/>
            <person name="Zinder S."/>
            <person name="Liu W.-T."/>
            <person name="Woyke T."/>
        </authorList>
    </citation>
    <scope>NUCLEOTIDE SEQUENCE [LARGE SCALE GENOMIC DNA]</scope>
    <source>
        <strain evidence="2">DSM 22288 / NBRC 105244 / SMSP</strain>
    </source>
</reference>
<dbReference type="Proteomes" id="UP000010824">
    <property type="component" value="Chromosome"/>
</dbReference>
<dbReference type="PROSITE" id="PS51257">
    <property type="entry name" value="PROKAR_LIPOPROTEIN"/>
    <property type="match status" value="1"/>
</dbReference>
<dbReference type="AlphaFoldDB" id="L0HD19"/>
<keyword evidence="2" id="KW-1185">Reference proteome</keyword>
<dbReference type="InParanoid" id="L0HD19"/>
<dbReference type="eggNOG" id="arCOG07676">
    <property type="taxonomic scope" value="Archaea"/>
</dbReference>
<proteinExistence type="predicted"/>
<gene>
    <name evidence="1" type="ordered locus">Metfor_1597</name>
</gene>
<dbReference type="GeneID" id="14307986"/>